<keyword evidence="1" id="KW-0812">Transmembrane</keyword>
<sequence length="214" mass="24974">MDEDISAINTSTRNEKIKNFFINNKKRIIIVLSILILLVLGYFAYDEIKKRNKIKIADQYNGSKINFLSGNKTNIENEMVEIIQAKDKTYSPLALYFLLDNNIIKSQDKINNLFDVLINETQLDKEIINLITYKKALYNSDFATENNLLKILNPIINSDSIWKSHALYLLGEYFLSKNEKKKSKEFFEKILIIKNVNSKIKLEAQKRIERDLGE</sequence>
<accession>A0A382J3R9</accession>
<keyword evidence="1" id="KW-1133">Transmembrane helix</keyword>
<evidence type="ECO:0000313" key="2">
    <source>
        <dbReference type="EMBL" id="SVC06526.1"/>
    </source>
</evidence>
<reference evidence="2" key="1">
    <citation type="submission" date="2018-05" db="EMBL/GenBank/DDBJ databases">
        <authorList>
            <person name="Lanie J.A."/>
            <person name="Ng W.-L."/>
            <person name="Kazmierczak K.M."/>
            <person name="Andrzejewski T.M."/>
            <person name="Davidsen T.M."/>
            <person name="Wayne K.J."/>
            <person name="Tettelin H."/>
            <person name="Glass J.I."/>
            <person name="Rusch D."/>
            <person name="Podicherti R."/>
            <person name="Tsui H.-C.T."/>
            <person name="Winkler M.E."/>
        </authorList>
    </citation>
    <scope>NUCLEOTIDE SEQUENCE</scope>
</reference>
<name>A0A382J3R9_9ZZZZ</name>
<dbReference type="AlphaFoldDB" id="A0A382J3R9"/>
<organism evidence="2">
    <name type="scientific">marine metagenome</name>
    <dbReference type="NCBI Taxonomy" id="408172"/>
    <lineage>
        <taxon>unclassified sequences</taxon>
        <taxon>metagenomes</taxon>
        <taxon>ecological metagenomes</taxon>
    </lineage>
</organism>
<feature type="transmembrane region" description="Helical" evidence="1">
    <location>
        <begin position="28"/>
        <end position="45"/>
    </location>
</feature>
<protein>
    <recommendedName>
        <fullName evidence="3">Tetratricopeptide repeat-like domain-containing protein</fullName>
    </recommendedName>
</protein>
<keyword evidence="1" id="KW-0472">Membrane</keyword>
<proteinExistence type="predicted"/>
<dbReference type="EMBL" id="UINC01071543">
    <property type="protein sequence ID" value="SVC06526.1"/>
    <property type="molecule type" value="Genomic_DNA"/>
</dbReference>
<evidence type="ECO:0008006" key="3">
    <source>
        <dbReference type="Google" id="ProtNLM"/>
    </source>
</evidence>
<evidence type="ECO:0000256" key="1">
    <source>
        <dbReference type="SAM" id="Phobius"/>
    </source>
</evidence>
<gene>
    <name evidence="2" type="ORF">METZ01_LOCUS259380</name>
</gene>